<evidence type="ECO:0000313" key="1">
    <source>
        <dbReference type="EMBL" id="MFC7605599.1"/>
    </source>
</evidence>
<organism evidence="1 2">
    <name type="scientific">Streptosporangium amethystogenes subsp. fukuiense</name>
    <dbReference type="NCBI Taxonomy" id="698418"/>
    <lineage>
        <taxon>Bacteria</taxon>
        <taxon>Bacillati</taxon>
        <taxon>Actinomycetota</taxon>
        <taxon>Actinomycetes</taxon>
        <taxon>Streptosporangiales</taxon>
        <taxon>Streptosporangiaceae</taxon>
        <taxon>Streptosporangium</taxon>
    </lineage>
</organism>
<comment type="caution">
    <text evidence="1">The sequence shown here is derived from an EMBL/GenBank/DDBJ whole genome shotgun (WGS) entry which is preliminary data.</text>
</comment>
<dbReference type="Proteomes" id="UP001596514">
    <property type="component" value="Unassembled WGS sequence"/>
</dbReference>
<evidence type="ECO:0008006" key="3">
    <source>
        <dbReference type="Google" id="ProtNLM"/>
    </source>
</evidence>
<proteinExistence type="predicted"/>
<dbReference type="EMBL" id="JBHTEE010000001">
    <property type="protein sequence ID" value="MFC7605599.1"/>
    <property type="molecule type" value="Genomic_DNA"/>
</dbReference>
<protein>
    <recommendedName>
        <fullName evidence="3">Secreted protein</fullName>
    </recommendedName>
</protein>
<sequence length="230" mass="24539">MKVSTGLRVAVLALSGLISFALSQYVLREATPEISESGAGVNIHSKSELLQLLPGLGDVAGLAGTSETSWMDVFGDSSLYDCIPSLNESAVDVAPPSIETIFTMEQRSVVSVEFGRIAPSDVQKAQDSLREPKELCSERGSRFGEYGTEGLWTFTRHSSPPLGNASLAYEYSYRPDSEGVESSAGRVVYAISNGWGITAVTDEASGEALNLLLPRILAGLDRAVGTKFLR</sequence>
<evidence type="ECO:0000313" key="2">
    <source>
        <dbReference type="Proteomes" id="UP001596514"/>
    </source>
</evidence>
<keyword evidence="2" id="KW-1185">Reference proteome</keyword>
<name>A0ABW2TAV8_9ACTN</name>
<reference evidence="2" key="1">
    <citation type="journal article" date="2019" name="Int. J. Syst. Evol. Microbiol.">
        <title>The Global Catalogue of Microorganisms (GCM) 10K type strain sequencing project: providing services to taxonomists for standard genome sequencing and annotation.</title>
        <authorList>
            <consortium name="The Broad Institute Genomics Platform"/>
            <consortium name="The Broad Institute Genome Sequencing Center for Infectious Disease"/>
            <person name="Wu L."/>
            <person name="Ma J."/>
        </authorList>
    </citation>
    <scope>NUCLEOTIDE SEQUENCE [LARGE SCALE GENOMIC DNA]</scope>
    <source>
        <strain evidence="2">JCM 10083</strain>
    </source>
</reference>
<dbReference type="RefSeq" id="WP_343965647.1">
    <property type="nucleotide sequence ID" value="NZ_BAAAGK010000034.1"/>
</dbReference>
<gene>
    <name evidence="1" type="ORF">ACFQVD_36415</name>
</gene>
<accession>A0ABW2TAV8</accession>